<comment type="function">
    <text evidence="5">Involved in formation and maintenance of cell shape.</text>
</comment>
<keyword evidence="3 5" id="KW-0133">Cell shape</keyword>
<name>A0A9D1VX36_9FIRM</name>
<dbReference type="InterPro" id="IPR042175">
    <property type="entry name" value="Cell/Rod_MreC_2"/>
</dbReference>
<sequence>MKKKNHTSHINRYILLGLSAFCVLMMLLSSFSDKVGGPFKALANVTVIPLQQGINQIGGWMGDMKDNFSTLKQLQAENEKLQEQVDALTTENNYLQEESYEYERLQELYKLDQNYADYEKTAAHVIGKDSGNWFSNFTIDKGSRDGIAVDMNVLAGSGLVGIVTEVGPTWARVRSIIDDANNVSGMVLSTSDTCIVSGDLSLMNTGQISFDQMENNDNTVSVGDQIVTSYISDKYLQGILIGSVSEINVDSNNLTRSGYITPAVDFRNIQEVLVITTTKAELTGEDQAE</sequence>
<dbReference type="InterPro" id="IPR055342">
    <property type="entry name" value="MreC_beta-barrel_core"/>
</dbReference>
<dbReference type="Pfam" id="PF04085">
    <property type="entry name" value="MreC"/>
    <property type="match status" value="1"/>
</dbReference>
<dbReference type="InterPro" id="IPR042177">
    <property type="entry name" value="Cell/Rod_1"/>
</dbReference>
<comment type="caution">
    <text evidence="8">The sequence shown here is derived from an EMBL/GenBank/DDBJ whole genome shotgun (WGS) entry which is preliminary data.</text>
</comment>
<evidence type="ECO:0000256" key="3">
    <source>
        <dbReference type="ARBA" id="ARBA00022960"/>
    </source>
</evidence>
<feature type="coiled-coil region" evidence="6">
    <location>
        <begin position="64"/>
        <end position="98"/>
    </location>
</feature>
<evidence type="ECO:0000256" key="6">
    <source>
        <dbReference type="SAM" id="Coils"/>
    </source>
</evidence>
<organism evidence="8 9">
    <name type="scientific">Candidatus Mediterraneibacter caccavium</name>
    <dbReference type="NCBI Taxonomy" id="2838661"/>
    <lineage>
        <taxon>Bacteria</taxon>
        <taxon>Bacillati</taxon>
        <taxon>Bacillota</taxon>
        <taxon>Clostridia</taxon>
        <taxon>Lachnospirales</taxon>
        <taxon>Lachnospiraceae</taxon>
        <taxon>Mediterraneibacter</taxon>
    </lineage>
</organism>
<dbReference type="Gene3D" id="2.40.10.350">
    <property type="entry name" value="Rod shape-determining protein MreC, domain 2"/>
    <property type="match status" value="1"/>
</dbReference>
<dbReference type="AlphaFoldDB" id="A0A9D1VX36"/>
<dbReference type="GO" id="GO:0008360">
    <property type="term" value="P:regulation of cell shape"/>
    <property type="evidence" value="ECO:0007669"/>
    <property type="project" value="UniProtKB-KW"/>
</dbReference>
<accession>A0A9D1VX36</accession>
<dbReference type="PIRSF" id="PIRSF038471">
    <property type="entry name" value="MreC"/>
    <property type="match status" value="1"/>
</dbReference>
<dbReference type="GO" id="GO:0005886">
    <property type="term" value="C:plasma membrane"/>
    <property type="evidence" value="ECO:0007669"/>
    <property type="project" value="TreeGrafter"/>
</dbReference>
<evidence type="ECO:0000313" key="8">
    <source>
        <dbReference type="EMBL" id="HIX48223.1"/>
    </source>
</evidence>
<protein>
    <recommendedName>
        <fullName evidence="2 5">Cell shape-determining protein MreC</fullName>
    </recommendedName>
    <alternativeName>
        <fullName evidence="4 5">Cell shape protein MreC</fullName>
    </alternativeName>
</protein>
<feature type="domain" description="Rod shape-determining protein MreC beta-barrel core" evidence="7">
    <location>
        <begin position="125"/>
        <end position="275"/>
    </location>
</feature>
<evidence type="ECO:0000256" key="1">
    <source>
        <dbReference type="ARBA" id="ARBA00009369"/>
    </source>
</evidence>
<reference evidence="8" key="1">
    <citation type="journal article" date="2021" name="PeerJ">
        <title>Extensive microbial diversity within the chicken gut microbiome revealed by metagenomics and culture.</title>
        <authorList>
            <person name="Gilroy R."/>
            <person name="Ravi A."/>
            <person name="Getino M."/>
            <person name="Pursley I."/>
            <person name="Horton D.L."/>
            <person name="Alikhan N.F."/>
            <person name="Baker D."/>
            <person name="Gharbi K."/>
            <person name="Hall N."/>
            <person name="Watson M."/>
            <person name="Adriaenssens E.M."/>
            <person name="Foster-Nyarko E."/>
            <person name="Jarju S."/>
            <person name="Secka A."/>
            <person name="Antonio M."/>
            <person name="Oren A."/>
            <person name="Chaudhuri R.R."/>
            <person name="La Ragione R."/>
            <person name="Hildebrand F."/>
            <person name="Pallen M.J."/>
        </authorList>
    </citation>
    <scope>NUCLEOTIDE SEQUENCE</scope>
    <source>
        <strain evidence="8">ChiSjej5B23-15282</strain>
    </source>
</reference>
<dbReference type="NCBIfam" id="TIGR00219">
    <property type="entry name" value="mreC"/>
    <property type="match status" value="1"/>
</dbReference>
<comment type="similarity">
    <text evidence="1 5">Belongs to the MreC family.</text>
</comment>
<evidence type="ECO:0000259" key="7">
    <source>
        <dbReference type="Pfam" id="PF04085"/>
    </source>
</evidence>
<dbReference type="PANTHER" id="PTHR34138">
    <property type="entry name" value="CELL SHAPE-DETERMINING PROTEIN MREC"/>
    <property type="match status" value="1"/>
</dbReference>
<dbReference type="Gene3D" id="2.40.10.340">
    <property type="entry name" value="Rod shape-determining protein MreC, domain 1"/>
    <property type="match status" value="1"/>
</dbReference>
<evidence type="ECO:0000256" key="5">
    <source>
        <dbReference type="PIRNR" id="PIRNR038471"/>
    </source>
</evidence>
<proteinExistence type="inferred from homology"/>
<reference evidence="8" key="2">
    <citation type="submission" date="2021-04" db="EMBL/GenBank/DDBJ databases">
        <authorList>
            <person name="Gilroy R."/>
        </authorList>
    </citation>
    <scope>NUCLEOTIDE SEQUENCE</scope>
    <source>
        <strain evidence="8">ChiSjej5B23-15282</strain>
    </source>
</reference>
<dbReference type="EMBL" id="DXFA01000081">
    <property type="protein sequence ID" value="HIX48223.1"/>
    <property type="molecule type" value="Genomic_DNA"/>
</dbReference>
<evidence type="ECO:0000256" key="2">
    <source>
        <dbReference type="ARBA" id="ARBA00013855"/>
    </source>
</evidence>
<keyword evidence="6" id="KW-0175">Coiled coil</keyword>
<gene>
    <name evidence="8" type="primary">mreC</name>
    <name evidence="8" type="ORF">H9981_04315</name>
</gene>
<dbReference type="PANTHER" id="PTHR34138:SF1">
    <property type="entry name" value="CELL SHAPE-DETERMINING PROTEIN MREC"/>
    <property type="match status" value="1"/>
</dbReference>
<dbReference type="InterPro" id="IPR007221">
    <property type="entry name" value="MreC"/>
</dbReference>
<evidence type="ECO:0000313" key="9">
    <source>
        <dbReference type="Proteomes" id="UP000824243"/>
    </source>
</evidence>
<dbReference type="Proteomes" id="UP000824243">
    <property type="component" value="Unassembled WGS sequence"/>
</dbReference>
<evidence type="ECO:0000256" key="4">
    <source>
        <dbReference type="ARBA" id="ARBA00032089"/>
    </source>
</evidence>